<name>A0A381YF29_9ZZZZ</name>
<reference evidence="3" key="1">
    <citation type="submission" date="2018-05" db="EMBL/GenBank/DDBJ databases">
        <authorList>
            <person name="Lanie J.A."/>
            <person name="Ng W.-L."/>
            <person name="Kazmierczak K.M."/>
            <person name="Andrzejewski T.M."/>
            <person name="Davidsen T.M."/>
            <person name="Wayne K.J."/>
            <person name="Tettelin H."/>
            <person name="Glass J.I."/>
            <person name="Rusch D."/>
            <person name="Podicherti R."/>
            <person name="Tsui H.-C.T."/>
            <person name="Winkler M.E."/>
        </authorList>
    </citation>
    <scope>NUCLEOTIDE SEQUENCE</scope>
</reference>
<dbReference type="Pfam" id="PF13378">
    <property type="entry name" value="MR_MLE_C"/>
    <property type="match status" value="1"/>
</dbReference>
<dbReference type="PANTHER" id="PTHR48080">
    <property type="entry name" value="D-GALACTONATE DEHYDRATASE-RELATED"/>
    <property type="match status" value="1"/>
</dbReference>
<dbReference type="InterPro" id="IPR034593">
    <property type="entry name" value="DgoD-like"/>
</dbReference>
<dbReference type="InterPro" id="IPR029065">
    <property type="entry name" value="Enolase_C-like"/>
</dbReference>
<dbReference type="GO" id="GO:0016829">
    <property type="term" value="F:lyase activity"/>
    <property type="evidence" value="ECO:0007669"/>
    <property type="project" value="UniProtKB-KW"/>
</dbReference>
<dbReference type="InterPro" id="IPR013342">
    <property type="entry name" value="Mandelate_racemase_C"/>
</dbReference>
<keyword evidence="1" id="KW-0456">Lyase</keyword>
<dbReference type="EMBL" id="UINC01017987">
    <property type="protein sequence ID" value="SVA75133.1"/>
    <property type="molecule type" value="Genomic_DNA"/>
</dbReference>
<dbReference type="InterPro" id="IPR013341">
    <property type="entry name" value="Mandelate_racemase_N_dom"/>
</dbReference>
<dbReference type="PANTHER" id="PTHR48080:SF2">
    <property type="entry name" value="D-GALACTONATE DEHYDRATASE"/>
    <property type="match status" value="1"/>
</dbReference>
<dbReference type="CDD" id="cd03316">
    <property type="entry name" value="MR_like"/>
    <property type="match status" value="1"/>
</dbReference>
<gene>
    <name evidence="3" type="ORF">METZ01_LOCUS127987</name>
</gene>
<sequence length="391" mass="43851">MKITDLRVYLTRPEGSNRSWLFVEIDTDEGVTGVGESTNSGGGGALVVGRAYEMLKHDLEGQDFSEGLIGQDPNNIDSIWHRIYRRFGTLGSRGFATTIASGIDMALWDIKGKTLGRPVWDLLGGKMRESVPVYSHVSPIDDIDACVADAKRQVRLGYQALKLDPFGPEMGQHHRRYIDGRISAAGASYAEDLMSELRTAVGPEIELMIDAHGNFDVSTATELCNRMMKFDLTWFEEPLQPESLDAHRQLRSNTDINLCIGERKYTRWDFAPYLQEGLVNYIMPDICWTGGISEMKRIAILAETYYVPISPHDASGAFNVITGAHVLMNVPNIYRLEMSDHSLENYNSVITSPLDIRNGQLYLPDKPGLGYELDHDFIASHPDPEWVRLHN</sequence>
<dbReference type="SFLD" id="SFLDG00179">
    <property type="entry name" value="mandelate_racemase"/>
    <property type="match status" value="1"/>
</dbReference>
<proteinExistence type="predicted"/>
<dbReference type="SUPFAM" id="SSF54826">
    <property type="entry name" value="Enolase N-terminal domain-like"/>
    <property type="match status" value="1"/>
</dbReference>
<dbReference type="SUPFAM" id="SSF51604">
    <property type="entry name" value="Enolase C-terminal domain-like"/>
    <property type="match status" value="1"/>
</dbReference>
<dbReference type="Pfam" id="PF02746">
    <property type="entry name" value="MR_MLE_N"/>
    <property type="match status" value="1"/>
</dbReference>
<organism evidence="3">
    <name type="scientific">marine metagenome</name>
    <dbReference type="NCBI Taxonomy" id="408172"/>
    <lineage>
        <taxon>unclassified sequences</taxon>
        <taxon>metagenomes</taxon>
        <taxon>ecological metagenomes</taxon>
    </lineage>
</organism>
<protein>
    <recommendedName>
        <fullName evidence="2">Mandelate racemase/muconate lactonizing enzyme C-terminal domain-containing protein</fullName>
    </recommendedName>
</protein>
<accession>A0A381YF29</accession>
<dbReference type="Gene3D" id="3.20.20.120">
    <property type="entry name" value="Enolase-like C-terminal domain"/>
    <property type="match status" value="1"/>
</dbReference>
<dbReference type="AlphaFoldDB" id="A0A381YF29"/>
<evidence type="ECO:0000259" key="2">
    <source>
        <dbReference type="SMART" id="SM00922"/>
    </source>
</evidence>
<dbReference type="SFLD" id="SFLDS00001">
    <property type="entry name" value="Enolase"/>
    <property type="match status" value="1"/>
</dbReference>
<dbReference type="InterPro" id="IPR029017">
    <property type="entry name" value="Enolase-like_N"/>
</dbReference>
<dbReference type="Gene3D" id="3.30.390.10">
    <property type="entry name" value="Enolase-like, N-terminal domain"/>
    <property type="match status" value="1"/>
</dbReference>
<feature type="domain" description="Mandelate racemase/muconate lactonizing enzyme C-terminal" evidence="2">
    <location>
        <begin position="143"/>
        <end position="257"/>
    </location>
</feature>
<evidence type="ECO:0000256" key="1">
    <source>
        <dbReference type="ARBA" id="ARBA00023239"/>
    </source>
</evidence>
<dbReference type="InterPro" id="IPR036849">
    <property type="entry name" value="Enolase-like_C_sf"/>
</dbReference>
<dbReference type="SMART" id="SM00922">
    <property type="entry name" value="MR_MLE"/>
    <property type="match status" value="1"/>
</dbReference>
<evidence type="ECO:0000313" key="3">
    <source>
        <dbReference type="EMBL" id="SVA75133.1"/>
    </source>
</evidence>